<evidence type="ECO:0000313" key="14">
    <source>
        <dbReference type="Ensembl" id="ENSMMMP00000011398.1"/>
    </source>
</evidence>
<evidence type="ECO:0000256" key="7">
    <source>
        <dbReference type="ARBA" id="ARBA00023065"/>
    </source>
</evidence>
<dbReference type="Pfam" id="PF00137">
    <property type="entry name" value="ATP-synt_C"/>
    <property type="match status" value="2"/>
</dbReference>
<evidence type="ECO:0000256" key="2">
    <source>
        <dbReference type="ARBA" id="ARBA00007296"/>
    </source>
</evidence>
<keyword evidence="3 12" id="KW-0813">Transport</keyword>
<dbReference type="Ensembl" id="ENSMMMT00000013016.1">
    <property type="protein sequence ID" value="ENSMMMP00000011398.1"/>
    <property type="gene ID" value="ENSMMMG00000010184.1"/>
</dbReference>
<evidence type="ECO:0000256" key="12">
    <source>
        <dbReference type="RuleBase" id="RU363060"/>
    </source>
</evidence>
<dbReference type="Proteomes" id="UP000694407">
    <property type="component" value="Unplaced"/>
</dbReference>
<feature type="domain" description="V-ATPase proteolipid subunit C-like" evidence="13">
    <location>
        <begin position="5"/>
        <end position="33"/>
    </location>
</feature>
<dbReference type="SUPFAM" id="SSF81333">
    <property type="entry name" value="F1F0 ATP synthase subunit C"/>
    <property type="match status" value="1"/>
</dbReference>
<keyword evidence="12" id="KW-0926">Vacuole</keyword>
<name>A0A8C5ZCV1_MARMA</name>
<dbReference type="Gene3D" id="1.20.120.610">
    <property type="entry name" value="lithium bound rotor ring of v- atpase"/>
    <property type="match status" value="1"/>
</dbReference>
<dbReference type="NCBIfam" id="TIGR01100">
    <property type="entry name" value="V_ATP_synt_C"/>
    <property type="match status" value="1"/>
</dbReference>
<evidence type="ECO:0000259" key="13">
    <source>
        <dbReference type="Pfam" id="PF00137"/>
    </source>
</evidence>
<evidence type="ECO:0000256" key="4">
    <source>
        <dbReference type="ARBA" id="ARBA00022692"/>
    </source>
</evidence>
<reference evidence="14" key="1">
    <citation type="submission" date="2025-08" db="UniProtKB">
        <authorList>
            <consortium name="Ensembl"/>
        </authorList>
    </citation>
    <scope>IDENTIFICATION</scope>
</reference>
<sequence length="117" mass="12514">MSTQLPELIMKSLIPVVMSGILAIYGLVVAVLIAGNLSPTEDYTLFNGFMHLSCGLCVGFACLSSGYAIGMVGDVGVRKYMHQPRLFVGIVLILIFSEVLGLYGMIVALILNTRGSE</sequence>
<proteinExistence type="inferred from homology"/>
<dbReference type="PANTHER" id="PTHR10263">
    <property type="entry name" value="V-TYPE PROTON ATPASE PROTEOLIPID SUBUNIT"/>
    <property type="match status" value="1"/>
</dbReference>
<keyword evidence="15" id="KW-1185">Reference proteome</keyword>
<dbReference type="GO" id="GO:0033179">
    <property type="term" value="C:proton-transporting V-type ATPase, V0 domain"/>
    <property type="evidence" value="ECO:0007669"/>
    <property type="project" value="InterPro"/>
</dbReference>
<feature type="transmembrane region" description="Helical" evidence="12">
    <location>
        <begin position="49"/>
        <end position="74"/>
    </location>
</feature>
<evidence type="ECO:0000256" key="1">
    <source>
        <dbReference type="ARBA" id="ARBA00004644"/>
    </source>
</evidence>
<keyword evidence="4 12" id="KW-0812">Transmembrane</keyword>
<accession>A0A8C5ZCV1</accession>
<evidence type="ECO:0000256" key="8">
    <source>
        <dbReference type="ARBA" id="ARBA00023136"/>
    </source>
</evidence>
<comment type="function">
    <text evidence="11">Proton-conducting pore forming subunit of the V0 complex of vacuolar(H+)-ATPase (V-ATPase), a multisubunit enzyme composed of a peripheral complex (V1) that hydrolyzes ATP and a membrane integral complex (V0) that translocates protons. V-ATPase is responsible for acidifying and maintaining the pH of intracellular compartments and in some cell types, is targeted to the plasma membrane, where it is responsible for acidifying the extracellular environment.</text>
</comment>
<dbReference type="GO" id="GO:0046961">
    <property type="term" value="F:proton-transporting ATPase activity, rotational mechanism"/>
    <property type="evidence" value="ECO:0007669"/>
    <property type="project" value="InterPro"/>
</dbReference>
<feature type="domain" description="V-ATPase proteolipid subunit C-like" evidence="13">
    <location>
        <begin position="52"/>
        <end position="111"/>
    </location>
</feature>
<feature type="transmembrane region" description="Helical" evidence="12">
    <location>
        <begin position="12"/>
        <end position="37"/>
    </location>
</feature>
<dbReference type="CDD" id="cd18176">
    <property type="entry name" value="ATP-synt_Vo_c_ATP6C_rpt2"/>
    <property type="match status" value="1"/>
</dbReference>
<feature type="transmembrane region" description="Helical" evidence="12">
    <location>
        <begin position="86"/>
        <end position="111"/>
    </location>
</feature>
<evidence type="ECO:0000256" key="11">
    <source>
        <dbReference type="ARBA" id="ARBA00054195"/>
    </source>
</evidence>
<dbReference type="InterPro" id="IPR011555">
    <property type="entry name" value="ATPase_proteolipid_su_C_euk"/>
</dbReference>
<dbReference type="AlphaFoldDB" id="A0A8C5ZCV1"/>
<evidence type="ECO:0000256" key="10">
    <source>
        <dbReference type="ARBA" id="ARBA00046606"/>
    </source>
</evidence>
<comment type="subcellular location">
    <subcellularLocation>
        <location evidence="9">Cytoplasmic vesicle</location>
        <location evidence="9">Clathrin-coated vesicle membrane</location>
        <topology evidence="9">Multi-pass membrane protein</topology>
    </subcellularLocation>
    <subcellularLocation>
        <location evidence="1">Cytoplasmic vesicle</location>
        <location evidence="1">Secretory vesicle</location>
        <location evidence="1">Synaptic vesicle membrane</location>
        <topology evidence="1">Multi-pass membrane protein</topology>
    </subcellularLocation>
    <subcellularLocation>
        <location evidence="12">Vacuole membrane</location>
        <topology evidence="12">Multi-pass membrane protein</topology>
    </subcellularLocation>
</comment>
<dbReference type="GO" id="GO:0005774">
    <property type="term" value="C:vacuolar membrane"/>
    <property type="evidence" value="ECO:0007669"/>
    <property type="project" value="UniProtKB-SubCell"/>
</dbReference>
<evidence type="ECO:0000256" key="9">
    <source>
        <dbReference type="ARBA" id="ARBA00029431"/>
    </source>
</evidence>
<dbReference type="FunFam" id="1.20.120.610:FF:000001">
    <property type="entry name" value="V-type proton ATPase proteolipid subunit"/>
    <property type="match status" value="1"/>
</dbReference>
<dbReference type="InterPro" id="IPR002379">
    <property type="entry name" value="ATPase_proteolipid_c-like_dom"/>
</dbReference>
<dbReference type="GeneTree" id="ENSGT00960000189220"/>
<comment type="similarity">
    <text evidence="2 12">Belongs to the V-ATPase proteolipid subunit family.</text>
</comment>
<dbReference type="GO" id="GO:0030665">
    <property type="term" value="C:clathrin-coated vesicle membrane"/>
    <property type="evidence" value="ECO:0007669"/>
    <property type="project" value="UniProtKB-SubCell"/>
</dbReference>
<dbReference type="GO" id="GO:0030672">
    <property type="term" value="C:synaptic vesicle membrane"/>
    <property type="evidence" value="ECO:0007669"/>
    <property type="project" value="UniProtKB-SubCell"/>
</dbReference>
<protein>
    <recommendedName>
        <fullName evidence="12">V-type proton ATPase proteolipid subunit</fullName>
    </recommendedName>
</protein>
<dbReference type="PRINTS" id="PR00122">
    <property type="entry name" value="VACATPASE"/>
</dbReference>
<dbReference type="InterPro" id="IPR000245">
    <property type="entry name" value="ATPase_proteolipid_csu"/>
</dbReference>
<comment type="function">
    <text evidence="12">Proton-conducting pore forming of the V0 complex of vacuolar(H+)-ATPase (V-ATPase), a multisubunit enzyme composed of a peripheral complex (V1) that hydrolyzes ATP and a membrane integral complex (V0) that translocates protons. V-ATPase is responsible for acidifying and maintaining the pH of intracellular compartments and in some cell types, is targeted to the plasma membrane, where it is responsible for acidifying the extracellular environment.</text>
</comment>
<comment type="subunit">
    <text evidence="10">V-ATPase is a heteromultimeric enzyme made up of two complexes: the ATP-hydrolytic V1 complex and the proton translocation V0 complex. The V1 complex consists of three catalytic AB heterodimers that form a heterohexamer, three peripheral stalks each consisting of EG heterodimers, one central rotor including subunits D and F, and the regulatory subunits C and H. The proton translocation complex V0 consists of the proton transport subunit a, a ring of proteolipid subunits c9c'', rotary subunit d, subunits e and f, and the accessory subunits ATP6AP1/Ac45 and ATP6AP2/PRR. Interacts with the V0 complex V-ATPase subunit a4 ATP6V0A4. Interacts with LASS2. Interacts with RNF182; this interaction leads to ubiquitination and degradation via the proteasome pathway.</text>
</comment>
<reference evidence="14" key="2">
    <citation type="submission" date="2025-09" db="UniProtKB">
        <authorList>
            <consortium name="Ensembl"/>
        </authorList>
    </citation>
    <scope>IDENTIFICATION</scope>
</reference>
<evidence type="ECO:0000256" key="3">
    <source>
        <dbReference type="ARBA" id="ARBA00022448"/>
    </source>
</evidence>
<evidence type="ECO:0000313" key="15">
    <source>
        <dbReference type="Proteomes" id="UP000694407"/>
    </source>
</evidence>
<evidence type="ECO:0000256" key="5">
    <source>
        <dbReference type="ARBA" id="ARBA00022781"/>
    </source>
</evidence>
<dbReference type="InterPro" id="IPR035921">
    <property type="entry name" value="F/V-ATP_Csub_sf"/>
</dbReference>
<keyword evidence="7 12" id="KW-0406">Ion transport</keyword>
<organism evidence="14 15">
    <name type="scientific">Marmota marmota marmota</name>
    <name type="common">Alpine marmot</name>
    <dbReference type="NCBI Taxonomy" id="9994"/>
    <lineage>
        <taxon>Eukaryota</taxon>
        <taxon>Metazoa</taxon>
        <taxon>Chordata</taxon>
        <taxon>Craniata</taxon>
        <taxon>Vertebrata</taxon>
        <taxon>Euteleostomi</taxon>
        <taxon>Mammalia</taxon>
        <taxon>Eutheria</taxon>
        <taxon>Euarchontoglires</taxon>
        <taxon>Glires</taxon>
        <taxon>Rodentia</taxon>
        <taxon>Sciuromorpha</taxon>
        <taxon>Sciuridae</taxon>
        <taxon>Xerinae</taxon>
        <taxon>Marmotini</taxon>
        <taxon>Marmota</taxon>
    </lineage>
</organism>
<keyword evidence="6 12" id="KW-1133">Transmembrane helix</keyword>
<evidence type="ECO:0000256" key="6">
    <source>
        <dbReference type="ARBA" id="ARBA00022989"/>
    </source>
</evidence>
<keyword evidence="8 12" id="KW-0472">Membrane</keyword>
<keyword evidence="5 12" id="KW-0375">Hydrogen ion transport</keyword>